<dbReference type="AlphaFoldDB" id="A0A2R4WYR9"/>
<dbReference type="EMBL" id="CP028858">
    <property type="protein sequence ID" value="AWB26664.1"/>
    <property type="molecule type" value="Genomic_DNA"/>
</dbReference>
<dbReference type="Proteomes" id="UP000244727">
    <property type="component" value="Chromosome"/>
</dbReference>
<dbReference type="GO" id="GO:0004553">
    <property type="term" value="F:hydrolase activity, hydrolyzing O-glycosyl compounds"/>
    <property type="evidence" value="ECO:0007669"/>
    <property type="project" value="InterPro"/>
</dbReference>
<feature type="region of interest" description="Disordered" evidence="3">
    <location>
        <begin position="48"/>
        <end position="72"/>
    </location>
</feature>
<protein>
    <recommendedName>
        <fullName evidence="4">Glycoside hydrolase family 5 domain-containing protein</fullName>
    </recommendedName>
</protein>
<dbReference type="Gene3D" id="3.20.20.80">
    <property type="entry name" value="Glycosidases"/>
    <property type="match status" value="1"/>
</dbReference>
<keyword evidence="2" id="KW-0326">Glycosidase</keyword>
<dbReference type="SUPFAM" id="SSF63446">
    <property type="entry name" value="Type I dockerin domain"/>
    <property type="match status" value="1"/>
</dbReference>
<evidence type="ECO:0000259" key="4">
    <source>
        <dbReference type="Pfam" id="PF00150"/>
    </source>
</evidence>
<dbReference type="KEGG" id="harc:HARCEL1_02520"/>
<dbReference type="InterPro" id="IPR018247">
    <property type="entry name" value="EF_Hand_1_Ca_BS"/>
</dbReference>
<reference evidence="5 6" key="1">
    <citation type="submission" date="2018-04" db="EMBL/GenBank/DDBJ databases">
        <title>Halococcoides cellulosivorans gen. nov., sp. nov., an extremely halophilic cellulose-utilizing haloarchaeon from hypersaline lakes.</title>
        <authorList>
            <person name="Sorokin D.Y."/>
            <person name="Toshchakov S.V."/>
            <person name="Samarov N.I."/>
            <person name="Korzhenkov A."/>
            <person name="Kublanov I.V."/>
        </authorList>
    </citation>
    <scope>NUCLEOTIDE SEQUENCE [LARGE SCALE GENOMIC DNA]</scope>
    <source>
        <strain evidence="5 6">HArcel1</strain>
    </source>
</reference>
<gene>
    <name evidence="5" type="ORF">HARCEL1_02520</name>
</gene>
<feature type="region of interest" description="Disordered" evidence="3">
    <location>
        <begin position="497"/>
        <end position="525"/>
    </location>
</feature>
<dbReference type="InterPro" id="IPR017853">
    <property type="entry name" value="GH"/>
</dbReference>
<evidence type="ECO:0000256" key="2">
    <source>
        <dbReference type="ARBA" id="ARBA00023295"/>
    </source>
</evidence>
<dbReference type="InterPro" id="IPR036439">
    <property type="entry name" value="Dockerin_dom_sf"/>
</dbReference>
<dbReference type="InterPro" id="IPR006311">
    <property type="entry name" value="TAT_signal"/>
</dbReference>
<dbReference type="PROSITE" id="PS51318">
    <property type="entry name" value="TAT"/>
    <property type="match status" value="1"/>
</dbReference>
<dbReference type="PANTHER" id="PTHR34142">
    <property type="entry name" value="ENDO-BETA-1,4-GLUCANASE A"/>
    <property type="match status" value="1"/>
</dbReference>
<name>A0A2R4WYR9_9EURY</name>
<dbReference type="GO" id="GO:0000272">
    <property type="term" value="P:polysaccharide catabolic process"/>
    <property type="evidence" value="ECO:0007669"/>
    <property type="project" value="InterPro"/>
</dbReference>
<dbReference type="Pfam" id="PF00150">
    <property type="entry name" value="Cellulase"/>
    <property type="match status" value="1"/>
</dbReference>
<dbReference type="PROSITE" id="PS00659">
    <property type="entry name" value="GLYCOSYL_HYDROL_F5"/>
    <property type="match status" value="1"/>
</dbReference>
<dbReference type="PROSITE" id="PS00018">
    <property type="entry name" value="EF_HAND_1"/>
    <property type="match status" value="1"/>
</dbReference>
<sequence length="585" mass="63980">MAAVAARCGKARRNAASAGRSRPVHGRVGASQRLIHSRAYETIYRRTGAWGDPGRRRPPMTHESRDTGRTGTSRRRFLKAAAGSGALIATAGAGALGGVNAADHGIPTPQLSVSGNTIVDPSGNTVKLRGVNMADSKRLDVTAPARGMTATQVVEMLTDESRDFYPRVIRIPVQPVDIGEHTPGSIDGAPEPVAFDEEQLRDYIDTHLRPVVDTVAANNVYCILDYHRHWKPLEWAEGQTGPINQDLHEEGLLFWDVVAEEFGDEDHVLFEVYNEPTEPALYGGQPSDTWVCDLWSLFKEQVQPWVDTIREHSGNHVIVGSPGWSQHIQGVLCEEFDGGNLSYTYHIYAGHAVSQNQGWALGEESAKGGGTYGVYEQVPMFVTEFGWQSDLTIQDHGYGAATYLKGTTEEFGKPFMEFLESSPAINWTAWCADPVWLPAMFDLGDWAGDGYVDSVGNPYEDEIPTECEELPCEWDLKPDQADMGQFIMSTLADKRDDMIPSGEIPDTTTTTPGGETPDWPAGATDPDGDGLYEDLSGDGDLNFPDVNHLFQNSDSSAAQANTQFYDFDGDGDLDSQDVLALFELV</sequence>
<evidence type="ECO:0000256" key="3">
    <source>
        <dbReference type="SAM" id="MobiDB-lite"/>
    </source>
</evidence>
<evidence type="ECO:0000313" key="5">
    <source>
        <dbReference type="EMBL" id="AWB26664.1"/>
    </source>
</evidence>
<evidence type="ECO:0000256" key="1">
    <source>
        <dbReference type="ARBA" id="ARBA00022801"/>
    </source>
</evidence>
<keyword evidence="1" id="KW-0378">Hydrolase</keyword>
<dbReference type="SUPFAM" id="SSF51445">
    <property type="entry name" value="(Trans)glycosidases"/>
    <property type="match status" value="1"/>
</dbReference>
<feature type="compositionally biased region" description="Low complexity" evidence="3">
    <location>
        <begin position="502"/>
        <end position="518"/>
    </location>
</feature>
<dbReference type="PANTHER" id="PTHR34142:SF1">
    <property type="entry name" value="GLYCOSIDE HYDROLASE FAMILY 5 DOMAIN-CONTAINING PROTEIN"/>
    <property type="match status" value="1"/>
</dbReference>
<proteinExistence type="predicted"/>
<feature type="domain" description="Glycoside hydrolase family 5" evidence="4">
    <location>
        <begin position="120"/>
        <end position="433"/>
    </location>
</feature>
<organism evidence="5 6">
    <name type="scientific">Halococcoides cellulosivorans</name>
    <dbReference type="NCBI Taxonomy" id="1679096"/>
    <lineage>
        <taxon>Archaea</taxon>
        <taxon>Methanobacteriati</taxon>
        <taxon>Methanobacteriota</taxon>
        <taxon>Stenosarchaea group</taxon>
        <taxon>Halobacteria</taxon>
        <taxon>Halobacteriales</taxon>
        <taxon>Haloarculaceae</taxon>
        <taxon>Halococcoides</taxon>
    </lineage>
</organism>
<dbReference type="InterPro" id="IPR018087">
    <property type="entry name" value="Glyco_hydro_5_CS"/>
</dbReference>
<accession>A0A2R4WYR9</accession>
<keyword evidence="6" id="KW-1185">Reference proteome</keyword>
<dbReference type="InterPro" id="IPR001547">
    <property type="entry name" value="Glyco_hydro_5"/>
</dbReference>
<feature type="region of interest" description="Disordered" evidence="3">
    <location>
        <begin position="1"/>
        <end position="27"/>
    </location>
</feature>
<evidence type="ECO:0000313" key="6">
    <source>
        <dbReference type="Proteomes" id="UP000244727"/>
    </source>
</evidence>